<reference evidence="1" key="1">
    <citation type="journal article" date="2020" name="mSystems">
        <title>Genome- and Community-Level Interaction Insights into Carbon Utilization and Element Cycling Functions of Hydrothermarchaeota in Hydrothermal Sediment.</title>
        <authorList>
            <person name="Zhou Z."/>
            <person name="Liu Y."/>
            <person name="Xu W."/>
            <person name="Pan J."/>
            <person name="Luo Z.H."/>
            <person name="Li M."/>
        </authorList>
    </citation>
    <scope>NUCLEOTIDE SEQUENCE [LARGE SCALE GENOMIC DNA]</scope>
    <source>
        <strain evidence="1">HyVt-538</strain>
    </source>
</reference>
<comment type="caution">
    <text evidence="1">The sequence shown here is derived from an EMBL/GenBank/DDBJ whole genome shotgun (WGS) entry which is preliminary data.</text>
</comment>
<proteinExistence type="predicted"/>
<gene>
    <name evidence="1" type="ORF">ENK01_03770</name>
</gene>
<dbReference type="EMBL" id="DROP01000252">
    <property type="protein sequence ID" value="HHI89050.1"/>
    <property type="molecule type" value="Genomic_DNA"/>
</dbReference>
<feature type="non-terminal residue" evidence="1">
    <location>
        <position position="1"/>
    </location>
</feature>
<dbReference type="AlphaFoldDB" id="A0A7V5U1G4"/>
<sequence>DLITDAIQCEKTMKKYPRQWKINLIEKHNPDWRPLHPEYGYILED</sequence>
<protein>
    <submittedName>
        <fullName evidence="1">GIY-YIG nuclease family protein</fullName>
    </submittedName>
</protein>
<name>A0A7V5U1G4_9PROT</name>
<organism evidence="1">
    <name type="scientific">Hellea balneolensis</name>
    <dbReference type="NCBI Taxonomy" id="287478"/>
    <lineage>
        <taxon>Bacteria</taxon>
        <taxon>Pseudomonadati</taxon>
        <taxon>Pseudomonadota</taxon>
        <taxon>Alphaproteobacteria</taxon>
        <taxon>Maricaulales</taxon>
        <taxon>Robiginitomaculaceae</taxon>
        <taxon>Hellea</taxon>
    </lineage>
</organism>
<dbReference type="Proteomes" id="UP000885806">
    <property type="component" value="Unassembled WGS sequence"/>
</dbReference>
<accession>A0A7V5U1G4</accession>
<evidence type="ECO:0000313" key="1">
    <source>
        <dbReference type="EMBL" id="HHI89050.1"/>
    </source>
</evidence>